<gene>
    <name evidence="3" type="ORF">EV643_13842</name>
</gene>
<reference evidence="3 4" key="1">
    <citation type="submission" date="2019-03" db="EMBL/GenBank/DDBJ databases">
        <title>Genomic Encyclopedia of Type Strains, Phase III (KMG-III): the genomes of soil and plant-associated and newly described type strains.</title>
        <authorList>
            <person name="Whitman W."/>
        </authorList>
    </citation>
    <scope>NUCLEOTIDE SEQUENCE [LARGE SCALE GENOMIC DNA]</scope>
    <source>
        <strain evidence="3 4">VKM Ac-2527</strain>
    </source>
</reference>
<dbReference type="RefSeq" id="WP_238166158.1">
    <property type="nucleotide sequence ID" value="NZ_SNWQ01000038.1"/>
</dbReference>
<dbReference type="PROSITE" id="PS51257">
    <property type="entry name" value="PROKAR_LIPOPROTEIN"/>
    <property type="match status" value="1"/>
</dbReference>
<feature type="compositionally biased region" description="Basic and acidic residues" evidence="1">
    <location>
        <begin position="25"/>
        <end position="41"/>
    </location>
</feature>
<dbReference type="InterPro" id="IPR021516">
    <property type="entry name" value="DUF3179"/>
</dbReference>
<dbReference type="EMBL" id="SNWQ01000038">
    <property type="protein sequence ID" value="TDO30428.1"/>
    <property type="molecule type" value="Genomic_DNA"/>
</dbReference>
<keyword evidence="2" id="KW-0732">Signal</keyword>
<evidence type="ECO:0000256" key="1">
    <source>
        <dbReference type="SAM" id="MobiDB-lite"/>
    </source>
</evidence>
<protein>
    <submittedName>
        <fullName evidence="3">Uncharacterized protein DUF3179</fullName>
    </submittedName>
</protein>
<evidence type="ECO:0000313" key="4">
    <source>
        <dbReference type="Proteomes" id="UP000295388"/>
    </source>
</evidence>
<feature type="chain" id="PRO_5038731291" evidence="2">
    <location>
        <begin position="24"/>
        <end position="397"/>
    </location>
</feature>
<organism evidence="3 4">
    <name type="scientific">Kribbella caucasensis</name>
    <dbReference type="NCBI Taxonomy" id="2512215"/>
    <lineage>
        <taxon>Bacteria</taxon>
        <taxon>Bacillati</taxon>
        <taxon>Actinomycetota</taxon>
        <taxon>Actinomycetes</taxon>
        <taxon>Propionibacteriales</taxon>
        <taxon>Kribbellaceae</taxon>
        <taxon>Kribbella</taxon>
    </lineage>
</organism>
<proteinExistence type="predicted"/>
<dbReference type="Proteomes" id="UP000295388">
    <property type="component" value="Unassembled WGS sequence"/>
</dbReference>
<dbReference type="Pfam" id="PF11376">
    <property type="entry name" value="DUF3179"/>
    <property type="match status" value="1"/>
</dbReference>
<feature type="compositionally biased region" description="Basic and acidic residues" evidence="1">
    <location>
        <begin position="49"/>
        <end position="62"/>
    </location>
</feature>
<dbReference type="AlphaFoldDB" id="A0A4V6PSM3"/>
<feature type="region of interest" description="Disordered" evidence="1">
    <location>
        <begin position="19"/>
        <end position="62"/>
    </location>
</feature>
<sequence length="397" mass="43696">MRGRIVRLLAVTLLAVTACSSPSDTTDRQSDPPPEEIEHVELPQVAAGPREDGPSALDNMRDQRLPRPLLDPWKILSGGPPPDGIPPIDEPRFSRANTVGWLTDTEPLLSLTVGDETRGYPLQIMPWHEIVNDTVDGVPVAVTYCPLCNSGVAFDRRATGRVLSFGTSGRLYADNLVMYDRQTESLWPQLTGQAALGVLTGTTLRAIPMGTVAWRDFRAVHSEAWVLTRDTGHRRPYGRNPYAGYDNPSGGLLFELPSTDARLPVKERVVGVSRGHDAVAVVRSAIARTGVLEVTVEGKHLIMWHRPGQASALDDERIVRGRDVGTVAVFDPVVKGRRLHFIAVGNGFRDRETDSQWTVLGQATTGLLKGQRLVPHQHLDTFWFAWVAFHPETRVIG</sequence>
<accession>A0A4V6PSM3</accession>
<evidence type="ECO:0000313" key="3">
    <source>
        <dbReference type="EMBL" id="TDO30428.1"/>
    </source>
</evidence>
<feature type="signal peptide" evidence="2">
    <location>
        <begin position="1"/>
        <end position="23"/>
    </location>
</feature>
<evidence type="ECO:0000256" key="2">
    <source>
        <dbReference type="SAM" id="SignalP"/>
    </source>
</evidence>
<keyword evidence="4" id="KW-1185">Reference proteome</keyword>
<comment type="caution">
    <text evidence="3">The sequence shown here is derived from an EMBL/GenBank/DDBJ whole genome shotgun (WGS) entry which is preliminary data.</text>
</comment>
<name>A0A4V6PSM3_9ACTN</name>